<evidence type="ECO:0000313" key="4">
    <source>
        <dbReference type="EMBL" id="RRT69856.1"/>
    </source>
</evidence>
<dbReference type="PANTHER" id="PTHR10055">
    <property type="entry name" value="TRYPTOPHANYL-TRNA SYNTHETASE"/>
    <property type="match status" value="1"/>
</dbReference>
<dbReference type="SUPFAM" id="SSF52374">
    <property type="entry name" value="Nucleotidylyl transferase"/>
    <property type="match status" value="1"/>
</dbReference>
<reference evidence="4 5" key="1">
    <citation type="journal article" date="2014" name="Agronomy (Basel)">
        <title>A Draft Genome Sequence for Ensete ventricosum, the Drought-Tolerant Tree Against Hunger.</title>
        <authorList>
            <person name="Harrison J."/>
            <person name="Moore K.A."/>
            <person name="Paszkiewicz K."/>
            <person name="Jones T."/>
            <person name="Grant M."/>
            <person name="Ambacheew D."/>
            <person name="Muzemil S."/>
            <person name="Studholme D.J."/>
        </authorList>
    </citation>
    <scope>NUCLEOTIDE SEQUENCE [LARGE SCALE GENOMIC DNA]</scope>
</reference>
<comment type="caution">
    <text evidence="4">The sequence shown here is derived from an EMBL/GenBank/DDBJ whole genome shotgun (WGS) entry which is preliminary data.</text>
</comment>
<dbReference type="EMBL" id="AMZH03004206">
    <property type="protein sequence ID" value="RRT69856.1"/>
    <property type="molecule type" value="Genomic_DNA"/>
</dbReference>
<dbReference type="GO" id="GO:0006436">
    <property type="term" value="P:tryptophanyl-tRNA aminoacylation"/>
    <property type="evidence" value="ECO:0007669"/>
    <property type="project" value="TreeGrafter"/>
</dbReference>
<dbReference type="Gene3D" id="3.40.50.620">
    <property type="entry name" value="HUPs"/>
    <property type="match status" value="1"/>
</dbReference>
<dbReference type="InterPro" id="IPR014729">
    <property type="entry name" value="Rossmann-like_a/b/a_fold"/>
</dbReference>
<dbReference type="AlphaFoldDB" id="A0A427A0W5"/>
<dbReference type="PANTHER" id="PTHR10055:SF1">
    <property type="entry name" value="TRYPTOPHAN--TRNA LIGASE, CYTOPLASMIC"/>
    <property type="match status" value="1"/>
</dbReference>
<evidence type="ECO:0000256" key="1">
    <source>
        <dbReference type="ARBA" id="ARBA00030268"/>
    </source>
</evidence>
<evidence type="ECO:0000313" key="5">
    <source>
        <dbReference type="Proteomes" id="UP000287651"/>
    </source>
</evidence>
<evidence type="ECO:0000256" key="3">
    <source>
        <dbReference type="SAM" id="Phobius"/>
    </source>
</evidence>
<dbReference type="GO" id="GO:0005737">
    <property type="term" value="C:cytoplasm"/>
    <property type="evidence" value="ECO:0007669"/>
    <property type="project" value="TreeGrafter"/>
</dbReference>
<protein>
    <recommendedName>
        <fullName evidence="1">Tryptophanyl-tRNA synthetase</fullName>
    </recommendedName>
</protein>
<keyword evidence="3" id="KW-0812">Transmembrane</keyword>
<sequence>MAEDPKKGDAVGSGVGDREGEEEQVVNPWEVTAKDGGKIDYDKLIEKFGCQRLEESLVRRVERLTGHPGHVFLRRGVFFAHRSGSFFALLISGSFRSFGAVLEVMLLIGWFWVGTSMRYLMSMRGARSSTSTRAEGLPLRHYIWGIWCPSCSLSRYHCLWYVPKL</sequence>
<proteinExistence type="predicted"/>
<organism evidence="4 5">
    <name type="scientific">Ensete ventricosum</name>
    <name type="common">Abyssinian banana</name>
    <name type="synonym">Musa ensete</name>
    <dbReference type="NCBI Taxonomy" id="4639"/>
    <lineage>
        <taxon>Eukaryota</taxon>
        <taxon>Viridiplantae</taxon>
        <taxon>Streptophyta</taxon>
        <taxon>Embryophyta</taxon>
        <taxon>Tracheophyta</taxon>
        <taxon>Spermatophyta</taxon>
        <taxon>Magnoliopsida</taxon>
        <taxon>Liliopsida</taxon>
        <taxon>Zingiberales</taxon>
        <taxon>Musaceae</taxon>
        <taxon>Ensete</taxon>
    </lineage>
</organism>
<evidence type="ECO:0000256" key="2">
    <source>
        <dbReference type="SAM" id="MobiDB-lite"/>
    </source>
</evidence>
<gene>
    <name evidence="4" type="ORF">B296_00012791</name>
</gene>
<dbReference type="GO" id="GO:0004830">
    <property type="term" value="F:tryptophan-tRNA ligase activity"/>
    <property type="evidence" value="ECO:0007669"/>
    <property type="project" value="TreeGrafter"/>
</dbReference>
<accession>A0A427A0W5</accession>
<keyword evidence="3" id="KW-0472">Membrane</keyword>
<feature type="transmembrane region" description="Helical" evidence="3">
    <location>
        <begin position="86"/>
        <end position="113"/>
    </location>
</feature>
<name>A0A427A0W5_ENSVE</name>
<keyword evidence="3" id="KW-1133">Transmembrane helix</keyword>
<feature type="region of interest" description="Disordered" evidence="2">
    <location>
        <begin position="1"/>
        <end position="26"/>
    </location>
</feature>
<dbReference type="Proteomes" id="UP000287651">
    <property type="component" value="Unassembled WGS sequence"/>
</dbReference>